<name>A0ABU5E6T9_9PROT</name>
<dbReference type="PANTHER" id="PTHR48111">
    <property type="entry name" value="REGULATOR OF RPOS"/>
    <property type="match status" value="1"/>
</dbReference>
<dbReference type="PROSITE" id="PS50110">
    <property type="entry name" value="RESPONSE_REGULATORY"/>
    <property type="match status" value="1"/>
</dbReference>
<feature type="domain" description="Response regulatory" evidence="4">
    <location>
        <begin position="6"/>
        <end position="119"/>
    </location>
</feature>
<reference evidence="6 7" key="1">
    <citation type="journal article" date="2016" name="Antonie Van Leeuwenhoek">
        <title>Dongia soli sp. nov., isolated from soil from Dokdo, Korea.</title>
        <authorList>
            <person name="Kim D.U."/>
            <person name="Lee H."/>
            <person name="Kim H."/>
            <person name="Kim S.G."/>
            <person name="Ka J.O."/>
        </authorList>
    </citation>
    <scope>NUCLEOTIDE SEQUENCE [LARGE SCALE GENOMIC DNA]</scope>
    <source>
        <strain evidence="6 7">D78</strain>
    </source>
</reference>
<dbReference type="CDD" id="cd00383">
    <property type="entry name" value="trans_reg_C"/>
    <property type="match status" value="1"/>
</dbReference>
<evidence type="ECO:0000259" key="4">
    <source>
        <dbReference type="PROSITE" id="PS50110"/>
    </source>
</evidence>
<evidence type="ECO:0000256" key="2">
    <source>
        <dbReference type="PROSITE-ProRule" id="PRU00169"/>
    </source>
</evidence>
<dbReference type="PANTHER" id="PTHR48111:SF50">
    <property type="entry name" value="KDP OPERON TRANSCRIPTIONAL REGULATORY PROTEIN KDPE"/>
    <property type="match status" value="1"/>
</dbReference>
<dbReference type="CDD" id="cd17620">
    <property type="entry name" value="REC_OmpR_KdpE-like"/>
    <property type="match status" value="1"/>
</dbReference>
<sequence>MSNETRILIVDDEPAIRRFLRSSLIAAGFAVEQAETGADALTLNRQMKPDLVILDLGLPDLDGLDVIRQLRATSSVPIIVLSVRNDESGKVVALDNGADDYVTKPFGVEEMLARIRAALRHRLQEQGHGPVFQNGDLSIDFLQRSVKLRGNELRLSRREYDLLRFLAEHAGKVITHQQLLTAVWGEAHRNDVEYLRVYVRQLRQKLEDDPQQPAYLQTEPGVGYRLRLLEPTAS</sequence>
<dbReference type="PROSITE" id="PS51755">
    <property type="entry name" value="OMPR_PHOB"/>
    <property type="match status" value="1"/>
</dbReference>
<dbReference type="RefSeq" id="WP_320506645.1">
    <property type="nucleotide sequence ID" value="NZ_JAXCLW010000001.1"/>
</dbReference>
<dbReference type="Gene3D" id="6.10.250.690">
    <property type="match status" value="1"/>
</dbReference>
<dbReference type="Gene3D" id="1.10.10.10">
    <property type="entry name" value="Winged helix-like DNA-binding domain superfamily/Winged helix DNA-binding domain"/>
    <property type="match status" value="1"/>
</dbReference>
<dbReference type="InterPro" id="IPR001789">
    <property type="entry name" value="Sig_transdc_resp-reg_receiver"/>
</dbReference>
<protein>
    <submittedName>
        <fullName evidence="6">Response regulator transcription factor</fullName>
    </submittedName>
</protein>
<dbReference type="Pfam" id="PF00486">
    <property type="entry name" value="Trans_reg_C"/>
    <property type="match status" value="1"/>
</dbReference>
<accession>A0ABU5E6T9</accession>
<dbReference type="SMART" id="SM00448">
    <property type="entry name" value="REC"/>
    <property type="match status" value="1"/>
</dbReference>
<evidence type="ECO:0000313" key="7">
    <source>
        <dbReference type="Proteomes" id="UP001279642"/>
    </source>
</evidence>
<evidence type="ECO:0000259" key="5">
    <source>
        <dbReference type="PROSITE" id="PS51755"/>
    </source>
</evidence>
<evidence type="ECO:0000256" key="1">
    <source>
        <dbReference type="ARBA" id="ARBA00023125"/>
    </source>
</evidence>
<feature type="modified residue" description="4-aspartylphosphate" evidence="2">
    <location>
        <position position="55"/>
    </location>
</feature>
<dbReference type="InterPro" id="IPR011006">
    <property type="entry name" value="CheY-like_superfamily"/>
</dbReference>
<dbReference type="Gene3D" id="3.40.50.2300">
    <property type="match status" value="1"/>
</dbReference>
<keyword evidence="1 3" id="KW-0238">DNA-binding</keyword>
<keyword evidence="2" id="KW-0597">Phosphoprotein</keyword>
<keyword evidence="7" id="KW-1185">Reference proteome</keyword>
<dbReference type="InterPro" id="IPR039420">
    <property type="entry name" value="WalR-like"/>
</dbReference>
<dbReference type="InterPro" id="IPR036388">
    <property type="entry name" value="WH-like_DNA-bd_sf"/>
</dbReference>
<dbReference type="SMART" id="SM00862">
    <property type="entry name" value="Trans_reg_C"/>
    <property type="match status" value="1"/>
</dbReference>
<feature type="domain" description="OmpR/PhoB-type" evidence="5">
    <location>
        <begin position="129"/>
        <end position="228"/>
    </location>
</feature>
<dbReference type="EMBL" id="JAXCLW010000001">
    <property type="protein sequence ID" value="MDY0881586.1"/>
    <property type="molecule type" value="Genomic_DNA"/>
</dbReference>
<dbReference type="SUPFAM" id="SSF52172">
    <property type="entry name" value="CheY-like"/>
    <property type="match status" value="1"/>
</dbReference>
<organism evidence="6 7">
    <name type="scientific">Dongia soli</name>
    <dbReference type="NCBI Taxonomy" id="600628"/>
    <lineage>
        <taxon>Bacteria</taxon>
        <taxon>Pseudomonadati</taxon>
        <taxon>Pseudomonadota</taxon>
        <taxon>Alphaproteobacteria</taxon>
        <taxon>Rhodospirillales</taxon>
        <taxon>Dongiaceae</taxon>
        <taxon>Dongia</taxon>
    </lineage>
</organism>
<dbReference type="Pfam" id="PF00072">
    <property type="entry name" value="Response_reg"/>
    <property type="match status" value="1"/>
</dbReference>
<feature type="DNA-binding region" description="OmpR/PhoB-type" evidence="3">
    <location>
        <begin position="129"/>
        <end position="228"/>
    </location>
</feature>
<proteinExistence type="predicted"/>
<evidence type="ECO:0000313" key="6">
    <source>
        <dbReference type="EMBL" id="MDY0881586.1"/>
    </source>
</evidence>
<comment type="caution">
    <text evidence="6">The sequence shown here is derived from an EMBL/GenBank/DDBJ whole genome shotgun (WGS) entry which is preliminary data.</text>
</comment>
<dbReference type="Proteomes" id="UP001279642">
    <property type="component" value="Unassembled WGS sequence"/>
</dbReference>
<evidence type="ECO:0000256" key="3">
    <source>
        <dbReference type="PROSITE-ProRule" id="PRU01091"/>
    </source>
</evidence>
<gene>
    <name evidence="6" type="ORF">SMD27_01895</name>
</gene>
<dbReference type="InterPro" id="IPR001867">
    <property type="entry name" value="OmpR/PhoB-type_DNA-bd"/>
</dbReference>